<evidence type="ECO:0000313" key="3">
    <source>
        <dbReference type="Proteomes" id="UP000319160"/>
    </source>
</evidence>
<reference evidence="3" key="1">
    <citation type="submission" date="2019-06" db="EMBL/GenBank/DDBJ databases">
        <title>Draft genome sequence of the griseofulvin-producing fungus Xylaria cubensis strain G536.</title>
        <authorList>
            <person name="Mead M.E."/>
            <person name="Raja H.A."/>
            <person name="Steenwyk J.L."/>
            <person name="Knowles S.L."/>
            <person name="Oberlies N.H."/>
            <person name="Rokas A."/>
        </authorList>
    </citation>
    <scope>NUCLEOTIDE SEQUENCE [LARGE SCALE GENOMIC DNA]</scope>
    <source>
        <strain evidence="3">G536</strain>
    </source>
</reference>
<dbReference type="Proteomes" id="UP000319160">
    <property type="component" value="Unassembled WGS sequence"/>
</dbReference>
<gene>
    <name evidence="2" type="ORF">FHL15_010121</name>
</gene>
<dbReference type="AlphaFoldDB" id="A0A553HM14"/>
<sequence>MSQLQQKPEAAHPSHQRADSVRHGSSIERLPAELQLQVVENLPAGDLRSIFNLALTGPTFHQLIFKHEASLAENVVVSAVGEDLMRIAATVYELEELGGRLRRTTFSTNYLPDKKSWPLMEEIVDRHRGRDNRNWHTKSRITKFSVAASYLKLDVAVSYWAKKLAKRALKRAYTIVPRQRWRDDPESKPGPNPKPTATEMRRFRKALYFYQLLSTTLPFKMSIYSVNPIAKRYYESLCRYWIDVTPWEYEQVRQVEILLGCAMGSRRYMKTYQIDDISLHAGAIFEKYPEADDGPKFWWYYDLLMGFSSAQIENKYNLTSACRYCSLMLGYVFWDFERLRKMTREKCPSIDDLLKSSPGIVVTLDDYDLFIKDRLGLLPSSNLECDCMIGRITLRR</sequence>
<proteinExistence type="predicted"/>
<comment type="caution">
    <text evidence="2">The sequence shown here is derived from an EMBL/GenBank/DDBJ whole genome shotgun (WGS) entry which is preliminary data.</text>
</comment>
<protein>
    <recommendedName>
        <fullName evidence="4">F-box domain-containing protein</fullName>
    </recommendedName>
</protein>
<evidence type="ECO:0000256" key="1">
    <source>
        <dbReference type="SAM" id="MobiDB-lite"/>
    </source>
</evidence>
<feature type="region of interest" description="Disordered" evidence="1">
    <location>
        <begin position="1"/>
        <end position="23"/>
    </location>
</feature>
<feature type="compositionally biased region" description="Basic and acidic residues" evidence="1">
    <location>
        <begin position="9"/>
        <end position="23"/>
    </location>
</feature>
<evidence type="ECO:0008006" key="4">
    <source>
        <dbReference type="Google" id="ProtNLM"/>
    </source>
</evidence>
<keyword evidence="3" id="KW-1185">Reference proteome</keyword>
<organism evidence="2 3">
    <name type="scientific">Xylaria flabelliformis</name>
    <dbReference type="NCBI Taxonomy" id="2512241"/>
    <lineage>
        <taxon>Eukaryota</taxon>
        <taxon>Fungi</taxon>
        <taxon>Dikarya</taxon>
        <taxon>Ascomycota</taxon>
        <taxon>Pezizomycotina</taxon>
        <taxon>Sordariomycetes</taxon>
        <taxon>Xylariomycetidae</taxon>
        <taxon>Xylariales</taxon>
        <taxon>Xylariaceae</taxon>
        <taxon>Xylaria</taxon>
    </lineage>
</organism>
<dbReference type="EMBL" id="VFLP01000076">
    <property type="protein sequence ID" value="TRX88999.1"/>
    <property type="molecule type" value="Genomic_DNA"/>
</dbReference>
<accession>A0A553HM14</accession>
<name>A0A553HM14_9PEZI</name>
<evidence type="ECO:0000313" key="2">
    <source>
        <dbReference type="EMBL" id="TRX88999.1"/>
    </source>
</evidence>
<dbReference type="OrthoDB" id="4644223at2759"/>